<dbReference type="PANTHER" id="PTHR16052:SF0">
    <property type="entry name" value="TBCC DOMAIN-CONTAINING PROTEIN 1"/>
    <property type="match status" value="1"/>
</dbReference>
<organism evidence="9 10">
    <name type="scientific">Carex littledalei</name>
    <dbReference type="NCBI Taxonomy" id="544730"/>
    <lineage>
        <taxon>Eukaryota</taxon>
        <taxon>Viridiplantae</taxon>
        <taxon>Streptophyta</taxon>
        <taxon>Embryophyta</taxon>
        <taxon>Tracheophyta</taxon>
        <taxon>Spermatophyta</taxon>
        <taxon>Magnoliopsida</taxon>
        <taxon>Liliopsida</taxon>
        <taxon>Poales</taxon>
        <taxon>Cyperaceae</taxon>
        <taxon>Cyperoideae</taxon>
        <taxon>Cariceae</taxon>
        <taxon>Carex</taxon>
        <taxon>Carex subgen. Euthyceras</taxon>
    </lineage>
</organism>
<dbReference type="Proteomes" id="UP000623129">
    <property type="component" value="Unassembled WGS sequence"/>
</dbReference>
<dbReference type="PROSITE" id="PS51329">
    <property type="entry name" value="C_CAP_COFACTOR_C"/>
    <property type="match status" value="1"/>
</dbReference>
<dbReference type="Gene3D" id="2.160.20.70">
    <property type="match status" value="1"/>
</dbReference>
<proteinExistence type="inferred from homology"/>
<evidence type="ECO:0000259" key="8">
    <source>
        <dbReference type="PROSITE" id="PS51329"/>
    </source>
</evidence>
<name>A0A833VF84_9POAL</name>
<comment type="subcellular location">
    <subcellularLocation>
        <location evidence="1">Cytoplasm</location>
        <location evidence="1">Cytoskeleton</location>
        <location evidence="1">Microtubule organizing center</location>
        <location evidence="1">Centrosome</location>
    </subcellularLocation>
    <subcellularLocation>
        <location evidence="2">Cytoplasm</location>
        <location evidence="2">Cytoskeleton</location>
        <location evidence="2">Spindle pole</location>
    </subcellularLocation>
</comment>
<evidence type="ECO:0000256" key="5">
    <source>
        <dbReference type="ARBA" id="ARBA00022490"/>
    </source>
</evidence>
<evidence type="ECO:0000256" key="4">
    <source>
        <dbReference type="ARBA" id="ARBA00017559"/>
    </source>
</evidence>
<dbReference type="InterPro" id="IPR017901">
    <property type="entry name" value="C-CAP_CF_C-like"/>
</dbReference>
<feature type="compositionally biased region" description="Pro residues" evidence="7">
    <location>
        <begin position="20"/>
        <end position="29"/>
    </location>
</feature>
<dbReference type="InterPro" id="IPR039589">
    <property type="entry name" value="TBCC1"/>
</dbReference>
<evidence type="ECO:0000256" key="6">
    <source>
        <dbReference type="ARBA" id="ARBA00023212"/>
    </source>
</evidence>
<dbReference type="OrthoDB" id="427777at2759"/>
<dbReference type="InterPro" id="IPR006599">
    <property type="entry name" value="CARP_motif"/>
</dbReference>
<gene>
    <name evidence="9" type="ORF">FCM35_KLT14641</name>
</gene>
<keyword evidence="10" id="KW-1185">Reference proteome</keyword>
<evidence type="ECO:0000313" key="10">
    <source>
        <dbReference type="Proteomes" id="UP000623129"/>
    </source>
</evidence>
<sequence>MNPDPPETTPEISSEMAPEPSTPPPPPPSASSASISVPLIRPRREVFDHGLLPIPKFSLPDPLSLLSPLKSKLSEGSNPGHRIDAASLAESLQIPTETSSLILQTLAGVLHYEDKDLGVEGQGTADLRDVLLFLYVQGYKRLVPRASKDSPLANEVWPHASAFDGYLSALSPIQLVRSNSRKFMPSQSDEESHQLSYLQKHMANILSLLSDALEGVEGDDALVITQDTFGHLGFLMQFSEGLAITQASPFFANSDPDMPAAPVPASQIHEWISQQITATLENANEKEKGISPLKDTSAPHLSGGSTDTDITMVDALPSNSGANNNNSRGQVNNGSNPAYYRNQTFVEGFSKASVVKHLGDIKGHSVKVLNCHDSMIYILAPVSYATVYGCSDATIVLGAIGKAVKIEHCERVQIVVATKRICIANCRECIFYLGVNQRPLIVGDNHKLQVAPFNTYYAQLGEHLAQSEINPNENKWDQPFILGMVDPHDALSHPAGVSDAQSESATCLDPDLFTNFLIPSWVNPEVSEPTIMNPFLLPEAYREAQKKKEVNLKETEQTIRSLQLDENRKRDLACALHAQFRDWLYSSGNIRQLYCLQAD</sequence>
<evidence type="ECO:0000256" key="7">
    <source>
        <dbReference type="SAM" id="MobiDB-lite"/>
    </source>
</evidence>
<evidence type="ECO:0000256" key="2">
    <source>
        <dbReference type="ARBA" id="ARBA00004647"/>
    </source>
</evidence>
<dbReference type="SMART" id="SM00673">
    <property type="entry name" value="CARP"/>
    <property type="match status" value="2"/>
</dbReference>
<protein>
    <recommendedName>
        <fullName evidence="4">TBCC domain-containing protein 1</fullName>
    </recommendedName>
</protein>
<evidence type="ECO:0000256" key="3">
    <source>
        <dbReference type="ARBA" id="ARBA00008848"/>
    </source>
</evidence>
<dbReference type="SUPFAM" id="SSF69340">
    <property type="entry name" value="C-terminal domain of adenylylcyclase associated protein"/>
    <property type="match status" value="1"/>
</dbReference>
<dbReference type="InterPro" id="IPR016098">
    <property type="entry name" value="CAP/MinC_C"/>
</dbReference>
<reference evidence="9" key="1">
    <citation type="submission" date="2020-01" db="EMBL/GenBank/DDBJ databases">
        <title>Genome sequence of Kobresia littledalei, the first chromosome-level genome in the family Cyperaceae.</title>
        <authorList>
            <person name="Qu G."/>
        </authorList>
    </citation>
    <scope>NUCLEOTIDE SEQUENCE</scope>
    <source>
        <strain evidence="9">C.B.Clarke</strain>
        <tissue evidence="9">Leaf</tissue>
    </source>
</reference>
<keyword evidence="5" id="KW-0963">Cytoplasm</keyword>
<dbReference type="InterPro" id="IPR036223">
    <property type="entry name" value="CAP_C_sf"/>
</dbReference>
<dbReference type="EMBL" id="SWLB01000027">
    <property type="protein sequence ID" value="KAF3321388.1"/>
    <property type="molecule type" value="Genomic_DNA"/>
</dbReference>
<dbReference type="Pfam" id="PF07986">
    <property type="entry name" value="TBCC"/>
    <property type="match status" value="1"/>
</dbReference>
<comment type="similarity">
    <text evidence="3">Belongs to the TBCC family.</text>
</comment>
<keyword evidence="6" id="KW-0206">Cytoskeleton</keyword>
<accession>A0A833VF84</accession>
<comment type="caution">
    <text evidence="9">The sequence shown here is derived from an EMBL/GenBank/DDBJ whole genome shotgun (WGS) entry which is preliminary data.</text>
</comment>
<dbReference type="GO" id="GO:0000922">
    <property type="term" value="C:spindle pole"/>
    <property type="evidence" value="ECO:0007669"/>
    <property type="project" value="UniProtKB-SubCell"/>
</dbReference>
<feature type="domain" description="C-CAP/cofactor C-like" evidence="8">
    <location>
        <begin position="337"/>
        <end position="471"/>
    </location>
</feature>
<feature type="region of interest" description="Disordered" evidence="7">
    <location>
        <begin position="1"/>
        <end position="36"/>
    </location>
</feature>
<dbReference type="InterPro" id="IPR012945">
    <property type="entry name" value="Tubulin-bd_cofactor_C_dom"/>
</dbReference>
<evidence type="ECO:0000256" key="1">
    <source>
        <dbReference type="ARBA" id="ARBA00004300"/>
    </source>
</evidence>
<evidence type="ECO:0000313" key="9">
    <source>
        <dbReference type="EMBL" id="KAF3321388.1"/>
    </source>
</evidence>
<dbReference type="AlphaFoldDB" id="A0A833VF84"/>
<dbReference type="PANTHER" id="PTHR16052">
    <property type="entry name" value="TBCC DOMAIN-CONTAINING PROTEIN 1"/>
    <property type="match status" value="1"/>
</dbReference>